<reference evidence="1 2" key="1">
    <citation type="journal article" date="2018" name="J. Allergy Clin. Immunol.">
        <title>High-quality assembly of Dermatophagoides pteronyssinus genome and transcriptome reveals a wide range of novel allergens.</title>
        <authorList>
            <person name="Liu X.Y."/>
            <person name="Yang K.Y."/>
            <person name="Wang M.Q."/>
            <person name="Kwok J.S."/>
            <person name="Zeng X."/>
            <person name="Yang Z."/>
            <person name="Xiao X.J."/>
            <person name="Lau C.P."/>
            <person name="Li Y."/>
            <person name="Huang Z.M."/>
            <person name="Ba J.G."/>
            <person name="Yim A.K."/>
            <person name="Ouyang C.Y."/>
            <person name="Ngai S.M."/>
            <person name="Chan T.F."/>
            <person name="Leung E.L."/>
            <person name="Liu L."/>
            <person name="Liu Z.G."/>
            <person name="Tsui S.K."/>
        </authorList>
    </citation>
    <scope>NUCLEOTIDE SEQUENCE [LARGE SCALE GENOMIC DNA]</scope>
    <source>
        <strain evidence="1">Derp</strain>
    </source>
</reference>
<comment type="caution">
    <text evidence="1">The sequence shown here is derived from an EMBL/GenBank/DDBJ whole genome shotgun (WGS) entry which is preliminary data.</text>
</comment>
<evidence type="ECO:0000313" key="1">
    <source>
        <dbReference type="EMBL" id="KAH9416508.1"/>
    </source>
</evidence>
<gene>
    <name evidence="1" type="ORF">DERP_009870</name>
</gene>
<accession>A0ABQ8J1V7</accession>
<keyword evidence="2" id="KW-1185">Reference proteome</keyword>
<sequence length="63" mass="7138">MNNNHMVNIPPSYKRNDDATVFSIPNLFLGSENYFECQNCQHYLSAEAALNSDNGEDEGWLVV</sequence>
<organism evidence="1 2">
    <name type="scientific">Dermatophagoides pteronyssinus</name>
    <name type="common">European house dust mite</name>
    <dbReference type="NCBI Taxonomy" id="6956"/>
    <lineage>
        <taxon>Eukaryota</taxon>
        <taxon>Metazoa</taxon>
        <taxon>Ecdysozoa</taxon>
        <taxon>Arthropoda</taxon>
        <taxon>Chelicerata</taxon>
        <taxon>Arachnida</taxon>
        <taxon>Acari</taxon>
        <taxon>Acariformes</taxon>
        <taxon>Sarcoptiformes</taxon>
        <taxon>Astigmata</taxon>
        <taxon>Psoroptidia</taxon>
        <taxon>Analgoidea</taxon>
        <taxon>Pyroglyphidae</taxon>
        <taxon>Dermatophagoidinae</taxon>
        <taxon>Dermatophagoides</taxon>
    </lineage>
</organism>
<evidence type="ECO:0000313" key="2">
    <source>
        <dbReference type="Proteomes" id="UP000887458"/>
    </source>
</evidence>
<reference evidence="1 2" key="2">
    <citation type="journal article" date="2022" name="Mol. Biol. Evol.">
        <title>Comparative Genomics Reveals Insights into the Divergent Evolution of Astigmatic Mites and Household Pest Adaptations.</title>
        <authorList>
            <person name="Xiong Q."/>
            <person name="Wan A.T."/>
            <person name="Liu X."/>
            <person name="Fung C.S."/>
            <person name="Xiao X."/>
            <person name="Malainual N."/>
            <person name="Hou J."/>
            <person name="Wang L."/>
            <person name="Wang M."/>
            <person name="Yang K.Y."/>
            <person name="Cui Y."/>
            <person name="Leung E.L."/>
            <person name="Nong W."/>
            <person name="Shin S.K."/>
            <person name="Au S.W."/>
            <person name="Jeong K.Y."/>
            <person name="Chew F.T."/>
            <person name="Hui J.H."/>
            <person name="Leung T.F."/>
            <person name="Tungtrongchitr A."/>
            <person name="Zhong N."/>
            <person name="Liu Z."/>
            <person name="Tsui S.K."/>
        </authorList>
    </citation>
    <scope>NUCLEOTIDE SEQUENCE [LARGE SCALE GENOMIC DNA]</scope>
    <source>
        <strain evidence="1">Derp</strain>
    </source>
</reference>
<name>A0ABQ8J1V7_DERPT</name>
<dbReference type="Proteomes" id="UP000887458">
    <property type="component" value="Unassembled WGS sequence"/>
</dbReference>
<proteinExistence type="predicted"/>
<dbReference type="EMBL" id="NJHN03000090">
    <property type="protein sequence ID" value="KAH9416508.1"/>
    <property type="molecule type" value="Genomic_DNA"/>
</dbReference>
<protein>
    <submittedName>
        <fullName evidence="1">Uncharacterized protein</fullName>
    </submittedName>
</protein>